<dbReference type="GO" id="GO:0004180">
    <property type="term" value="F:carboxypeptidase activity"/>
    <property type="evidence" value="ECO:0007669"/>
    <property type="project" value="UniProtKB-KW"/>
</dbReference>
<evidence type="ECO:0000256" key="14">
    <source>
        <dbReference type="SAM" id="SignalP"/>
    </source>
</evidence>
<reference evidence="17 18" key="1">
    <citation type="submission" date="2021-10" db="EMBL/GenBank/DDBJ databases">
        <title>Anaerobic single-cell dispensing facilitates the cultivation of human gut bacteria.</title>
        <authorList>
            <person name="Afrizal A."/>
        </authorList>
    </citation>
    <scope>NUCLEOTIDE SEQUENCE [LARGE SCALE GENOMIC DNA]</scope>
    <source>
        <strain evidence="17 18">CLA-AA-H200</strain>
    </source>
</reference>
<dbReference type="SUPFAM" id="SSF69189">
    <property type="entry name" value="Penicillin-binding protein associated domain"/>
    <property type="match status" value="1"/>
</dbReference>
<feature type="chain" id="PRO_5045758312" description="serine-type D-Ala-D-Ala carboxypeptidase" evidence="14">
    <location>
        <begin position="31"/>
        <end position="418"/>
    </location>
</feature>
<evidence type="ECO:0000256" key="1">
    <source>
        <dbReference type="ARBA" id="ARBA00003217"/>
    </source>
</evidence>
<accession>A0ABS8FSW4</accession>
<dbReference type="InterPro" id="IPR001967">
    <property type="entry name" value="Peptidase_S11_N"/>
</dbReference>
<dbReference type="PRINTS" id="PR00725">
    <property type="entry name" value="DADACBPTASE1"/>
</dbReference>
<keyword evidence="5 17" id="KW-0121">Carboxypeptidase</keyword>
<comment type="similarity">
    <text evidence="3 13">Belongs to the peptidase S11 family.</text>
</comment>
<dbReference type="Pfam" id="PF07943">
    <property type="entry name" value="PBP5_C"/>
    <property type="match status" value="1"/>
</dbReference>
<dbReference type="EMBL" id="JAJEQX010000002">
    <property type="protein sequence ID" value="MCC2253080.1"/>
    <property type="molecule type" value="Genomic_DNA"/>
</dbReference>
<dbReference type="Pfam" id="PF00768">
    <property type="entry name" value="Peptidase_S11"/>
    <property type="match status" value="1"/>
</dbReference>
<dbReference type="InterPro" id="IPR018044">
    <property type="entry name" value="Peptidase_S11"/>
</dbReference>
<dbReference type="RefSeq" id="WP_227706247.1">
    <property type="nucleotide sequence ID" value="NZ_JAJEQX010000002.1"/>
</dbReference>
<protein>
    <recommendedName>
        <fullName evidence="4">serine-type D-Ala-D-Ala carboxypeptidase</fullName>
        <ecNumber evidence="4">3.4.16.4</ecNumber>
    </recommendedName>
</protein>
<evidence type="ECO:0000256" key="10">
    <source>
        <dbReference type="ARBA" id="ARBA00022984"/>
    </source>
</evidence>
<organism evidence="17 18">
    <name type="scientific">Ruminococcus turbiniformis</name>
    <dbReference type="NCBI Taxonomy" id="2881258"/>
    <lineage>
        <taxon>Bacteria</taxon>
        <taxon>Bacillati</taxon>
        <taxon>Bacillota</taxon>
        <taxon>Clostridia</taxon>
        <taxon>Eubacteriales</taxon>
        <taxon>Oscillospiraceae</taxon>
        <taxon>Ruminococcus</taxon>
    </lineage>
</organism>
<evidence type="ECO:0000256" key="8">
    <source>
        <dbReference type="ARBA" id="ARBA00022801"/>
    </source>
</evidence>
<evidence type="ECO:0000259" key="15">
    <source>
        <dbReference type="Pfam" id="PF00768"/>
    </source>
</evidence>
<keyword evidence="9" id="KW-0133">Cell shape</keyword>
<dbReference type="PANTHER" id="PTHR21581:SF33">
    <property type="entry name" value="D-ALANYL-D-ALANINE CARBOXYPEPTIDASE DACB"/>
    <property type="match status" value="1"/>
</dbReference>
<name>A0ABS8FSW4_9FIRM</name>
<feature type="domain" description="Peptidase S11 D-Ala-D-Ala carboxypeptidase A C-terminal" evidence="16">
    <location>
        <begin position="346"/>
        <end position="398"/>
    </location>
</feature>
<evidence type="ECO:0000259" key="16">
    <source>
        <dbReference type="Pfam" id="PF07943"/>
    </source>
</evidence>
<evidence type="ECO:0000313" key="18">
    <source>
        <dbReference type="Proteomes" id="UP001198151"/>
    </source>
</evidence>
<feature type="domain" description="Peptidase S11 D-alanyl-D-alanine carboxypeptidase A N-terminal" evidence="15">
    <location>
        <begin position="43"/>
        <end position="269"/>
    </location>
</feature>
<proteinExistence type="inferred from homology"/>
<dbReference type="InterPro" id="IPR012907">
    <property type="entry name" value="Peptidase_S11_C"/>
</dbReference>
<sequence length="418" mass="45925">MKKIGFVKKMFIFFLTATVLSQTTPCFVCAQESEETGSEEIRPSELYARFAVLMDAGTGRVLFSKSGQKPAPMASTTKIMTCILALENTDPAEEVTVSQEASSQPEVRLGMQPGQTFILEDLLYSLMLESHNDTAVSIAEHISGSVGAFQDLMNVKAEEIGCRDTYFITPNGLDAQDENGIHHTTAEDLALIMRYCITESPAKEEFLAITRTESHTFSDCQGTSTYSCTNHNAFLSMMEGALTGKTGFTNNAGYCYVGALESEGRTFIVALLACGWPNNKGYKWSDTRTLMTYAMNNWHYEEITPGQTETAAEEEAVYVTDGYTGGYPSAFPVKIKVTAAGETEKILKKNGEELRMKLALDQSVAAPVHRGDQLGVCTWTLDGTEVASYPLLAEQDVSTRTFAVCMNYVILKYINQND</sequence>
<keyword evidence="18" id="KW-1185">Reference proteome</keyword>
<keyword evidence="8" id="KW-0378">Hydrolase</keyword>
<evidence type="ECO:0000256" key="4">
    <source>
        <dbReference type="ARBA" id="ARBA00012448"/>
    </source>
</evidence>
<evidence type="ECO:0000256" key="13">
    <source>
        <dbReference type="RuleBase" id="RU004016"/>
    </source>
</evidence>
<evidence type="ECO:0000256" key="2">
    <source>
        <dbReference type="ARBA" id="ARBA00004752"/>
    </source>
</evidence>
<evidence type="ECO:0000313" key="17">
    <source>
        <dbReference type="EMBL" id="MCC2253080.1"/>
    </source>
</evidence>
<dbReference type="Proteomes" id="UP001198151">
    <property type="component" value="Unassembled WGS sequence"/>
</dbReference>
<dbReference type="Gene3D" id="3.40.710.10">
    <property type="entry name" value="DD-peptidase/beta-lactamase superfamily"/>
    <property type="match status" value="1"/>
</dbReference>
<keyword evidence="6" id="KW-0645">Protease</keyword>
<dbReference type="SUPFAM" id="SSF56601">
    <property type="entry name" value="beta-lactamase/transpeptidase-like"/>
    <property type="match status" value="1"/>
</dbReference>
<keyword evidence="7 14" id="KW-0732">Signal</keyword>
<gene>
    <name evidence="17" type="ORF">LKD70_01260</name>
</gene>
<keyword evidence="10" id="KW-0573">Peptidoglycan synthesis</keyword>
<comment type="pathway">
    <text evidence="2">Cell wall biogenesis; peptidoglycan biosynthesis.</text>
</comment>
<evidence type="ECO:0000256" key="9">
    <source>
        <dbReference type="ARBA" id="ARBA00022960"/>
    </source>
</evidence>
<comment type="catalytic activity">
    <reaction evidence="12">
        <text>Preferential cleavage: (Ac)2-L-Lys-D-Ala-|-D-Ala. Also transpeptidation of peptidyl-alanyl moieties that are N-acyl substituents of D-alanine.</text>
        <dbReference type="EC" id="3.4.16.4"/>
    </reaction>
</comment>
<evidence type="ECO:0000256" key="12">
    <source>
        <dbReference type="ARBA" id="ARBA00034000"/>
    </source>
</evidence>
<dbReference type="Gene3D" id="2.60.410.10">
    <property type="entry name" value="D-Ala-D-Ala carboxypeptidase, C-terminal domain"/>
    <property type="match status" value="1"/>
</dbReference>
<keyword evidence="11" id="KW-0961">Cell wall biogenesis/degradation</keyword>
<evidence type="ECO:0000256" key="3">
    <source>
        <dbReference type="ARBA" id="ARBA00007164"/>
    </source>
</evidence>
<evidence type="ECO:0000256" key="5">
    <source>
        <dbReference type="ARBA" id="ARBA00022645"/>
    </source>
</evidence>
<dbReference type="InterPro" id="IPR037167">
    <property type="entry name" value="Peptidase_S11_C_sf"/>
</dbReference>
<evidence type="ECO:0000256" key="11">
    <source>
        <dbReference type="ARBA" id="ARBA00023316"/>
    </source>
</evidence>
<dbReference type="PANTHER" id="PTHR21581">
    <property type="entry name" value="D-ALANYL-D-ALANINE CARBOXYPEPTIDASE"/>
    <property type="match status" value="1"/>
</dbReference>
<dbReference type="EC" id="3.4.16.4" evidence="4"/>
<evidence type="ECO:0000256" key="7">
    <source>
        <dbReference type="ARBA" id="ARBA00022729"/>
    </source>
</evidence>
<dbReference type="InterPro" id="IPR012338">
    <property type="entry name" value="Beta-lactam/transpept-like"/>
</dbReference>
<comment type="caution">
    <text evidence="17">The sequence shown here is derived from an EMBL/GenBank/DDBJ whole genome shotgun (WGS) entry which is preliminary data.</text>
</comment>
<evidence type="ECO:0000256" key="6">
    <source>
        <dbReference type="ARBA" id="ARBA00022670"/>
    </source>
</evidence>
<comment type="function">
    <text evidence="1">Removes C-terminal D-alanyl residues from sugar-peptide cell wall precursors.</text>
</comment>
<feature type="signal peptide" evidence="14">
    <location>
        <begin position="1"/>
        <end position="30"/>
    </location>
</feature>
<dbReference type="InterPro" id="IPR015956">
    <property type="entry name" value="Peniciliin-bd_prot_C_sf"/>
</dbReference>